<dbReference type="EMBL" id="CP134880">
    <property type="protein sequence ID" value="WNM28875.1"/>
    <property type="molecule type" value="Genomic_DNA"/>
</dbReference>
<feature type="binding site" evidence="11">
    <location>
        <position position="131"/>
    </location>
    <ligand>
        <name>Zn(2+)</name>
        <dbReference type="ChEBI" id="CHEBI:29105"/>
    </ligand>
</feature>
<comment type="similarity">
    <text evidence="2">Belongs to the Fur family.</text>
</comment>
<comment type="cofactor">
    <cofactor evidence="11">
        <name>Zn(2+)</name>
        <dbReference type="ChEBI" id="CHEBI:29105"/>
    </cofactor>
    <text evidence="11">Binds 1 zinc ion per subunit.</text>
</comment>
<dbReference type="Proteomes" id="UP001303408">
    <property type="component" value="Chromosome"/>
</dbReference>
<evidence type="ECO:0000256" key="3">
    <source>
        <dbReference type="ARBA" id="ARBA00022490"/>
    </source>
</evidence>
<keyword evidence="6 11" id="KW-0862">Zinc</keyword>
<dbReference type="InterPro" id="IPR043135">
    <property type="entry name" value="Fur_C"/>
</dbReference>
<name>A0AA96JBX7_9MICO</name>
<dbReference type="PANTHER" id="PTHR33202:SF18">
    <property type="entry name" value="TRANSCRIPTIONAL REGULATOR FURA"/>
    <property type="match status" value="1"/>
</dbReference>
<dbReference type="InterPro" id="IPR036388">
    <property type="entry name" value="WH-like_DNA-bd_sf"/>
</dbReference>
<dbReference type="GO" id="GO:1900376">
    <property type="term" value="P:regulation of secondary metabolite biosynthetic process"/>
    <property type="evidence" value="ECO:0007669"/>
    <property type="project" value="TreeGrafter"/>
</dbReference>
<protein>
    <submittedName>
        <fullName evidence="13">Fur family transcriptional regulator</fullName>
    </submittedName>
</protein>
<accession>A0AA96F9T8</accession>
<dbReference type="GO" id="GO:0005737">
    <property type="term" value="C:cytoplasm"/>
    <property type="evidence" value="ECO:0007669"/>
    <property type="project" value="UniProtKB-SubCell"/>
</dbReference>
<gene>
    <name evidence="12" type="ORF">RN606_14280</name>
    <name evidence="13" type="ORF">RN607_14225</name>
</gene>
<evidence type="ECO:0000256" key="10">
    <source>
        <dbReference type="ARBA" id="ARBA00023163"/>
    </source>
</evidence>
<dbReference type="AlphaFoldDB" id="A0AA96JBX7"/>
<dbReference type="GO" id="GO:0008270">
    <property type="term" value="F:zinc ion binding"/>
    <property type="evidence" value="ECO:0007669"/>
    <property type="project" value="TreeGrafter"/>
</dbReference>
<organism evidence="13">
    <name type="scientific">Demequina capsici</name>
    <dbReference type="NCBI Taxonomy" id="3075620"/>
    <lineage>
        <taxon>Bacteria</taxon>
        <taxon>Bacillati</taxon>
        <taxon>Actinomycetota</taxon>
        <taxon>Actinomycetes</taxon>
        <taxon>Micrococcales</taxon>
        <taxon>Demequinaceae</taxon>
        <taxon>Demequina</taxon>
    </lineage>
</organism>
<evidence type="ECO:0000256" key="6">
    <source>
        <dbReference type="ARBA" id="ARBA00022833"/>
    </source>
</evidence>
<dbReference type="PANTHER" id="PTHR33202">
    <property type="entry name" value="ZINC UPTAKE REGULATION PROTEIN"/>
    <property type="match status" value="1"/>
</dbReference>
<dbReference type="Gene3D" id="1.10.10.10">
    <property type="entry name" value="Winged helix-like DNA-binding domain superfamily/Winged helix DNA-binding domain"/>
    <property type="match status" value="1"/>
</dbReference>
<evidence type="ECO:0000256" key="2">
    <source>
        <dbReference type="ARBA" id="ARBA00007957"/>
    </source>
</evidence>
<evidence type="ECO:0000256" key="1">
    <source>
        <dbReference type="ARBA" id="ARBA00004496"/>
    </source>
</evidence>
<dbReference type="KEGG" id="dcp:RN607_14225"/>
<accession>A0AA96JBX7</accession>
<dbReference type="GO" id="GO:0000976">
    <property type="term" value="F:transcription cis-regulatory region binding"/>
    <property type="evidence" value="ECO:0007669"/>
    <property type="project" value="TreeGrafter"/>
</dbReference>
<dbReference type="CDD" id="cd07153">
    <property type="entry name" value="Fur_like"/>
    <property type="match status" value="1"/>
</dbReference>
<keyword evidence="14" id="KW-1185">Reference proteome</keyword>
<feature type="binding site" evidence="11">
    <location>
        <position position="134"/>
    </location>
    <ligand>
        <name>Zn(2+)</name>
        <dbReference type="ChEBI" id="CHEBI:29105"/>
    </ligand>
</feature>
<evidence type="ECO:0000256" key="7">
    <source>
        <dbReference type="ARBA" id="ARBA00023004"/>
    </source>
</evidence>
<dbReference type="GO" id="GO:0003700">
    <property type="term" value="F:DNA-binding transcription factor activity"/>
    <property type="evidence" value="ECO:0007669"/>
    <property type="project" value="InterPro"/>
</dbReference>
<keyword evidence="4" id="KW-0678">Repressor</keyword>
<keyword evidence="7" id="KW-0408">Iron</keyword>
<evidence type="ECO:0000313" key="14">
    <source>
        <dbReference type="Proteomes" id="UP001304125"/>
    </source>
</evidence>
<dbReference type="Proteomes" id="UP001304125">
    <property type="component" value="Chromosome"/>
</dbReference>
<evidence type="ECO:0000256" key="8">
    <source>
        <dbReference type="ARBA" id="ARBA00023015"/>
    </source>
</evidence>
<feature type="binding site" evidence="11">
    <location>
        <position position="94"/>
    </location>
    <ligand>
        <name>Zn(2+)</name>
        <dbReference type="ChEBI" id="CHEBI:29105"/>
    </ligand>
</feature>
<dbReference type="Pfam" id="PF01475">
    <property type="entry name" value="FUR"/>
    <property type="match status" value="1"/>
</dbReference>
<dbReference type="SUPFAM" id="SSF46785">
    <property type="entry name" value="Winged helix' DNA-binding domain"/>
    <property type="match status" value="1"/>
</dbReference>
<dbReference type="Gene3D" id="3.30.1490.190">
    <property type="match status" value="1"/>
</dbReference>
<feature type="binding site" evidence="11">
    <location>
        <position position="91"/>
    </location>
    <ligand>
        <name>Zn(2+)</name>
        <dbReference type="ChEBI" id="CHEBI:29105"/>
    </ligand>
</feature>
<sequence>MTDARSMLADAGLRITAPRVAVIDVLAGNPHAAADAVFAKVAETLPRTSLQAVYNVLGDLTTRGLARRIEPAGSPARYELRVGDNHHHVVCTSCGKVEDVDCVVGHAPCLVPDQTHDFAIVEAEVTFWGVCKACRQAVEADPLP</sequence>
<dbReference type="InterPro" id="IPR036390">
    <property type="entry name" value="WH_DNA-bd_sf"/>
</dbReference>
<dbReference type="InterPro" id="IPR002481">
    <property type="entry name" value="FUR"/>
</dbReference>
<keyword evidence="10" id="KW-0804">Transcription</keyword>
<keyword evidence="3" id="KW-0963">Cytoplasm</keyword>
<proteinExistence type="inferred from homology"/>
<dbReference type="EMBL" id="CP134879">
    <property type="protein sequence ID" value="WNM26002.1"/>
    <property type="molecule type" value="Genomic_DNA"/>
</dbReference>
<evidence type="ECO:0000313" key="13">
    <source>
        <dbReference type="EMBL" id="WNM28875.1"/>
    </source>
</evidence>
<keyword evidence="5 11" id="KW-0479">Metal-binding</keyword>
<evidence type="ECO:0000256" key="11">
    <source>
        <dbReference type="PIRSR" id="PIRSR602481-1"/>
    </source>
</evidence>
<comment type="subcellular location">
    <subcellularLocation>
        <location evidence="1">Cytoplasm</location>
    </subcellularLocation>
</comment>
<evidence type="ECO:0000256" key="4">
    <source>
        <dbReference type="ARBA" id="ARBA00022491"/>
    </source>
</evidence>
<dbReference type="GO" id="GO:0045892">
    <property type="term" value="P:negative regulation of DNA-templated transcription"/>
    <property type="evidence" value="ECO:0007669"/>
    <property type="project" value="TreeGrafter"/>
</dbReference>
<evidence type="ECO:0000256" key="9">
    <source>
        <dbReference type="ARBA" id="ARBA00023125"/>
    </source>
</evidence>
<keyword evidence="8" id="KW-0805">Transcription regulation</keyword>
<reference evidence="13 14" key="1">
    <citation type="submission" date="2023-09" db="EMBL/GenBank/DDBJ databases">
        <title>Demequina sp. a novel bacteria isolated from Capsicum annuum.</title>
        <authorList>
            <person name="Humaira Z."/>
            <person name="Lee J."/>
            <person name="Cho D."/>
        </authorList>
    </citation>
    <scope>NUCLEOTIDE SEQUENCE</scope>
    <source>
        <strain evidence="12 14">OYTSA14</strain>
        <strain evidence="13">PMTSA13</strain>
    </source>
</reference>
<evidence type="ECO:0000256" key="5">
    <source>
        <dbReference type="ARBA" id="ARBA00022723"/>
    </source>
</evidence>
<keyword evidence="9" id="KW-0238">DNA-binding</keyword>
<evidence type="ECO:0000313" key="12">
    <source>
        <dbReference type="EMBL" id="WNM26002.1"/>
    </source>
</evidence>